<sequence>MYSPKELEGEVDHSFFDSDGEGQNPNHGNSESIPQSPVPHGGRSSNELSINDKRDDNNSQVEDASIDLKEIRKAGSEEEDWNGVEKSAVSDSKSIRRNEEKDGTTKTDPGVEIRGHVSSKISSEQRAADNILAHDGCGETADEVKGGRSVLLKASDEHDGSNIGEEDKSQEQRQGRSIADTGSLCSSVSSLHSGQERDSEDDKRPRSRSSSCGSRVSSTDERELEDFDDLDDYALNDFDVNANEDGYQRSEESGGSDEERPPEPPPPRHKPQPLQGTPRKSSGKFRKHSPRPSSSSELESSCSSDAEGYGSSSSELSPPRRALAALVTSSPRRRPRLGSAPGGERGRGHGRPALESEDTVTDVTPLSTPDMSPAQSFDLPVFAVKADEPVATTTTTTASAAAAAPAGAGEKPKQHNVTVDLNVTADDNLKREDSDQEDIFAMETKETSSLNQSVRLEDHVDKPRSSDPEEHSQVSSARDERSLLSIGSSQSDCPSSRQQRRNFSFRNDEVWRIDRENQRLLRELSRPCSRSRSASTSAGSAHTASTCGPRRASGPPAPPRLYHSAINRQREQKRIERENLAFLKRLESVKPSKGITRTEQLADYQRQARYLCTPLPTSTIEDFHSKLETSLSKSSQGGSSRPYSAGVRLGPRPGSRPSPAPTKPSRSTTPRPAWS</sequence>
<gene>
    <name evidence="4" type="ORF">AALO_G00006690</name>
</gene>
<feature type="compositionally biased region" description="Basic and acidic residues" evidence="3">
    <location>
        <begin position="154"/>
        <end position="174"/>
    </location>
</feature>
<feature type="compositionally biased region" description="Basic and acidic residues" evidence="3">
    <location>
        <begin position="246"/>
        <end position="262"/>
    </location>
</feature>
<dbReference type="EMBL" id="JADWDJ010000001">
    <property type="protein sequence ID" value="KAG5285723.1"/>
    <property type="molecule type" value="Genomic_DNA"/>
</dbReference>
<feature type="compositionally biased region" description="Low complexity" evidence="3">
    <location>
        <begin position="526"/>
        <end position="554"/>
    </location>
</feature>
<feature type="compositionally biased region" description="Basic and acidic residues" evidence="3">
    <location>
        <begin position="455"/>
        <end position="482"/>
    </location>
</feature>
<dbReference type="InterPro" id="IPR029488">
    <property type="entry name" value="Hmw/CFAP97"/>
</dbReference>
<feature type="region of interest" description="Disordered" evidence="3">
    <location>
        <begin position="626"/>
        <end position="675"/>
    </location>
</feature>
<accession>A0AAV6HEK6</accession>
<feature type="compositionally biased region" description="Low complexity" evidence="3">
    <location>
        <begin position="663"/>
        <end position="675"/>
    </location>
</feature>
<comment type="similarity">
    <text evidence="1">Belongs to the CFAP97 family.</text>
</comment>
<dbReference type="Proteomes" id="UP000823561">
    <property type="component" value="Chromosome 1"/>
</dbReference>
<keyword evidence="5" id="KW-1185">Reference proteome</keyword>
<evidence type="ECO:0000256" key="1">
    <source>
        <dbReference type="ARBA" id="ARBA00008315"/>
    </source>
</evidence>
<feature type="compositionally biased region" description="Low complexity" evidence="3">
    <location>
        <begin position="394"/>
        <end position="408"/>
    </location>
</feature>
<dbReference type="AlphaFoldDB" id="A0AAV6HEK6"/>
<feature type="compositionally biased region" description="Low complexity" evidence="3">
    <location>
        <begin position="183"/>
        <end position="193"/>
    </location>
</feature>
<feature type="compositionally biased region" description="Polar residues" evidence="3">
    <location>
        <begin position="361"/>
        <end position="375"/>
    </location>
</feature>
<feature type="compositionally biased region" description="Low complexity" evidence="3">
    <location>
        <begin position="291"/>
        <end position="314"/>
    </location>
</feature>
<organism evidence="4 5">
    <name type="scientific">Alosa alosa</name>
    <name type="common">allis shad</name>
    <dbReference type="NCBI Taxonomy" id="278164"/>
    <lineage>
        <taxon>Eukaryota</taxon>
        <taxon>Metazoa</taxon>
        <taxon>Chordata</taxon>
        <taxon>Craniata</taxon>
        <taxon>Vertebrata</taxon>
        <taxon>Euteleostomi</taxon>
        <taxon>Actinopterygii</taxon>
        <taxon>Neopterygii</taxon>
        <taxon>Teleostei</taxon>
        <taxon>Clupei</taxon>
        <taxon>Clupeiformes</taxon>
        <taxon>Clupeoidei</taxon>
        <taxon>Clupeidae</taxon>
        <taxon>Alosa</taxon>
    </lineage>
</organism>
<feature type="compositionally biased region" description="Acidic residues" evidence="3">
    <location>
        <begin position="222"/>
        <end position="234"/>
    </location>
</feature>
<feature type="compositionally biased region" description="Basic and acidic residues" evidence="3">
    <location>
        <begin position="1"/>
        <end position="16"/>
    </location>
</feature>
<comment type="caution">
    <text evidence="4">The sequence shown here is derived from an EMBL/GenBank/DDBJ whole genome shotgun (WGS) entry which is preliminary data.</text>
</comment>
<feature type="compositionally biased region" description="Polar residues" evidence="3">
    <location>
        <begin position="21"/>
        <end position="35"/>
    </location>
</feature>
<dbReference type="PANTHER" id="PTHR23035">
    <property type="entry name" value="CILIA- AND FLAGELLA-ASSOCIATED PROTEIN 97-RELATED"/>
    <property type="match status" value="1"/>
</dbReference>
<reference evidence="4 5" key="1">
    <citation type="submission" date="2020-10" db="EMBL/GenBank/DDBJ databases">
        <title>Chromosome-scale genome assembly of the Allis shad, Alosa alosa.</title>
        <authorList>
            <person name="Margot Z."/>
            <person name="Christophe K."/>
            <person name="Cabau C."/>
            <person name="Louis A."/>
            <person name="Berthelot C."/>
            <person name="Parey E."/>
            <person name="Roest Crollius H."/>
            <person name="Montfort J."/>
            <person name="Robinson-Rechavi M."/>
            <person name="Bucao C."/>
            <person name="Bouchez O."/>
            <person name="Gislard M."/>
            <person name="Lluch J."/>
            <person name="Milhes M."/>
            <person name="Lampietro C."/>
            <person name="Lopez Roques C."/>
            <person name="Donnadieu C."/>
            <person name="Braasch I."/>
            <person name="Desvignes T."/>
            <person name="Postlethwait J."/>
            <person name="Bobe J."/>
            <person name="Guiguen Y."/>
        </authorList>
    </citation>
    <scope>NUCLEOTIDE SEQUENCE [LARGE SCALE GENOMIC DNA]</scope>
    <source>
        <strain evidence="4">M-15738</strain>
        <tissue evidence="4">Blood</tissue>
    </source>
</reference>
<proteinExistence type="inferred from homology"/>
<dbReference type="InterPro" id="IPR038791">
    <property type="entry name" value="Cfap97/Hemingway"/>
</dbReference>
<feature type="compositionally biased region" description="Low complexity" evidence="3">
    <location>
        <begin position="630"/>
        <end position="653"/>
    </location>
</feature>
<evidence type="ECO:0000313" key="5">
    <source>
        <dbReference type="Proteomes" id="UP000823561"/>
    </source>
</evidence>
<feature type="region of interest" description="Disordered" evidence="3">
    <location>
        <begin position="151"/>
        <end position="375"/>
    </location>
</feature>
<feature type="compositionally biased region" description="Polar residues" evidence="3">
    <location>
        <begin position="485"/>
        <end position="494"/>
    </location>
</feature>
<dbReference type="PANTHER" id="PTHR23035:SF1">
    <property type="entry name" value="CILIA- AND FLAGELLA-ASSOCIATED PROTEIN 97"/>
    <property type="match status" value="1"/>
</dbReference>
<evidence type="ECO:0000256" key="2">
    <source>
        <dbReference type="ARBA" id="ARBA00021424"/>
    </source>
</evidence>
<protein>
    <recommendedName>
        <fullName evidence="2">Cilia- and flagella-associated protein 97</fullName>
    </recommendedName>
</protein>
<dbReference type="GO" id="GO:0007283">
    <property type="term" value="P:spermatogenesis"/>
    <property type="evidence" value="ECO:0007669"/>
    <property type="project" value="TreeGrafter"/>
</dbReference>
<feature type="region of interest" description="Disordered" evidence="3">
    <location>
        <begin position="1"/>
        <end position="127"/>
    </location>
</feature>
<feature type="region of interest" description="Disordered" evidence="3">
    <location>
        <begin position="394"/>
        <end position="501"/>
    </location>
</feature>
<feature type="compositionally biased region" description="Basic and acidic residues" evidence="3">
    <location>
        <begin position="93"/>
        <end position="115"/>
    </location>
</feature>
<name>A0AAV6HEK6_9TELE</name>
<feature type="compositionally biased region" description="Basic and acidic residues" evidence="3">
    <location>
        <begin position="66"/>
        <end position="76"/>
    </location>
</feature>
<feature type="compositionally biased region" description="Low complexity" evidence="3">
    <location>
        <begin position="208"/>
        <end position="217"/>
    </location>
</feature>
<feature type="compositionally biased region" description="Basic and acidic residues" evidence="3">
    <location>
        <begin position="194"/>
        <end position="204"/>
    </location>
</feature>
<dbReference type="Pfam" id="PF13879">
    <property type="entry name" value="Hmw_CFAP97"/>
    <property type="match status" value="1"/>
</dbReference>
<evidence type="ECO:0000256" key="3">
    <source>
        <dbReference type="SAM" id="MobiDB-lite"/>
    </source>
</evidence>
<evidence type="ECO:0000313" key="4">
    <source>
        <dbReference type="EMBL" id="KAG5285723.1"/>
    </source>
</evidence>
<feature type="region of interest" description="Disordered" evidence="3">
    <location>
        <begin position="524"/>
        <end position="560"/>
    </location>
</feature>
<feature type="compositionally biased region" description="Basic residues" evidence="3">
    <location>
        <begin position="281"/>
        <end position="290"/>
    </location>
</feature>